<name>A0A4Y2SMP6_ARAVE</name>
<dbReference type="AlphaFoldDB" id="A0A4Y2SMP6"/>
<evidence type="ECO:0000313" key="1">
    <source>
        <dbReference type="EMBL" id="GBN89554.1"/>
    </source>
</evidence>
<protein>
    <submittedName>
        <fullName evidence="1">Uncharacterized protein</fullName>
    </submittedName>
</protein>
<gene>
    <name evidence="1" type="ORF">AVEN_15814_1</name>
</gene>
<dbReference type="EMBL" id="BGPR01022844">
    <property type="protein sequence ID" value="GBN89554.1"/>
    <property type="molecule type" value="Genomic_DNA"/>
</dbReference>
<comment type="caution">
    <text evidence="1">The sequence shown here is derived from an EMBL/GenBank/DDBJ whole genome shotgun (WGS) entry which is preliminary data.</text>
</comment>
<reference evidence="1 2" key="1">
    <citation type="journal article" date="2019" name="Sci. Rep.">
        <title>Orb-weaving spider Araneus ventricosus genome elucidates the spidroin gene catalogue.</title>
        <authorList>
            <person name="Kono N."/>
            <person name="Nakamura H."/>
            <person name="Ohtoshi R."/>
            <person name="Moran D.A.P."/>
            <person name="Shinohara A."/>
            <person name="Yoshida Y."/>
            <person name="Fujiwara M."/>
            <person name="Mori M."/>
            <person name="Tomita M."/>
            <person name="Arakawa K."/>
        </authorList>
    </citation>
    <scope>NUCLEOTIDE SEQUENCE [LARGE SCALE GENOMIC DNA]</scope>
</reference>
<evidence type="ECO:0000313" key="2">
    <source>
        <dbReference type="Proteomes" id="UP000499080"/>
    </source>
</evidence>
<accession>A0A4Y2SMP6</accession>
<organism evidence="1 2">
    <name type="scientific">Araneus ventricosus</name>
    <name type="common">Orbweaver spider</name>
    <name type="synonym">Epeira ventricosa</name>
    <dbReference type="NCBI Taxonomy" id="182803"/>
    <lineage>
        <taxon>Eukaryota</taxon>
        <taxon>Metazoa</taxon>
        <taxon>Ecdysozoa</taxon>
        <taxon>Arthropoda</taxon>
        <taxon>Chelicerata</taxon>
        <taxon>Arachnida</taxon>
        <taxon>Araneae</taxon>
        <taxon>Araneomorphae</taxon>
        <taxon>Entelegynae</taxon>
        <taxon>Araneoidea</taxon>
        <taxon>Araneidae</taxon>
        <taxon>Araneus</taxon>
    </lineage>
</organism>
<proteinExistence type="predicted"/>
<sequence>MSFTKRKKRFYFASSEERGAPPSNPPGFCDLKVQKGEDYLLTERSKFEIPAQNLSQVTTQNRLTSRWQTDWDSEAGETYPCIIPSLKHPITLEVHSIRLGRGASLLLERFNLGM</sequence>
<dbReference type="Proteomes" id="UP000499080">
    <property type="component" value="Unassembled WGS sequence"/>
</dbReference>
<keyword evidence="2" id="KW-1185">Reference proteome</keyword>